<name>A0A5R9EKI3_9LACT</name>
<dbReference type="Proteomes" id="UP000306420">
    <property type="component" value="Unassembled WGS sequence"/>
</dbReference>
<protein>
    <submittedName>
        <fullName evidence="1">Uncharacterized protein</fullName>
    </submittedName>
</protein>
<evidence type="ECO:0000313" key="2">
    <source>
        <dbReference type="Proteomes" id="UP000306420"/>
    </source>
</evidence>
<dbReference type="EMBL" id="VBSP01000001">
    <property type="protein sequence ID" value="TLQ49491.1"/>
    <property type="molecule type" value="Genomic_DNA"/>
</dbReference>
<sequence>MKKPYVGKVFIESEHNFQRYIVFADNIFIAKMLLYQADIIPIDSIGDCEIYHEEKFKDSENASHYKIAQLQWRLGWKFYGMTPPDPDISTENDFKLWYKKEFQPMKYRQIKR</sequence>
<gene>
    <name evidence="1" type="ORF">FEZ33_00450</name>
</gene>
<dbReference type="RefSeq" id="WP_138403413.1">
    <property type="nucleotide sequence ID" value="NZ_VBSP01000001.1"/>
</dbReference>
<dbReference type="AlphaFoldDB" id="A0A5R9EKI3"/>
<proteinExistence type="predicted"/>
<organism evidence="1 2">
    <name type="scientific">Ruoffia tabacinasalis</name>
    <dbReference type="NCBI Taxonomy" id="87458"/>
    <lineage>
        <taxon>Bacteria</taxon>
        <taxon>Bacillati</taxon>
        <taxon>Bacillota</taxon>
        <taxon>Bacilli</taxon>
        <taxon>Lactobacillales</taxon>
        <taxon>Aerococcaceae</taxon>
        <taxon>Ruoffia</taxon>
    </lineage>
</organism>
<comment type="caution">
    <text evidence="1">The sequence shown here is derived from an EMBL/GenBank/DDBJ whole genome shotgun (WGS) entry which is preliminary data.</text>
</comment>
<evidence type="ECO:0000313" key="1">
    <source>
        <dbReference type="EMBL" id="TLQ49491.1"/>
    </source>
</evidence>
<dbReference type="OrthoDB" id="127311at2"/>
<accession>A0A5R9EKI3</accession>
<reference evidence="1 2" key="1">
    <citation type="submission" date="2019-05" db="EMBL/GenBank/DDBJ databases">
        <title>The metagenome of a microbial culture collection derived from dairy environment covers the genomic content of the human microbiome.</title>
        <authorList>
            <person name="Roder T."/>
            <person name="Wuthrich D."/>
            <person name="Sattari Z."/>
            <person name="Von Ah U."/>
            <person name="Bar C."/>
            <person name="Ronchi F."/>
            <person name="Macpherson A.J."/>
            <person name="Ganal-Vonarburg S.C."/>
            <person name="Bruggmann R."/>
            <person name="Vergeres G."/>
        </authorList>
    </citation>
    <scope>NUCLEOTIDE SEQUENCE [LARGE SCALE GENOMIC DNA]</scope>
    <source>
        <strain evidence="1 2">FAM 24227</strain>
    </source>
</reference>